<proteinExistence type="predicted"/>
<evidence type="ECO:0000313" key="2">
    <source>
        <dbReference type="EMBL" id="KAJ3585816.1"/>
    </source>
</evidence>
<keyword evidence="3" id="KW-1185">Reference proteome</keyword>
<gene>
    <name evidence="2" type="ORF">NHX12_012225</name>
</gene>
<dbReference type="EMBL" id="JANIIK010000117">
    <property type="protein sequence ID" value="KAJ3585816.1"/>
    <property type="molecule type" value="Genomic_DNA"/>
</dbReference>
<name>A0A9Q0DCE7_9TELE</name>
<comment type="caution">
    <text evidence="2">The sequence shown here is derived from an EMBL/GenBank/DDBJ whole genome shotgun (WGS) entry which is preliminary data.</text>
</comment>
<evidence type="ECO:0000256" key="1">
    <source>
        <dbReference type="SAM" id="MobiDB-lite"/>
    </source>
</evidence>
<dbReference type="Proteomes" id="UP001148018">
    <property type="component" value="Unassembled WGS sequence"/>
</dbReference>
<evidence type="ECO:0000313" key="3">
    <source>
        <dbReference type="Proteomes" id="UP001148018"/>
    </source>
</evidence>
<accession>A0A9Q0DCE7</accession>
<reference evidence="2" key="1">
    <citation type="submission" date="2022-07" db="EMBL/GenBank/DDBJ databases">
        <title>Chromosome-level genome of Muraenolepis orangiensis.</title>
        <authorList>
            <person name="Kim J."/>
        </authorList>
    </citation>
    <scope>NUCLEOTIDE SEQUENCE</scope>
    <source>
        <strain evidence="2">KU_S4_2022</strain>
        <tissue evidence="2">Muscle</tissue>
    </source>
</reference>
<dbReference type="AlphaFoldDB" id="A0A9Q0DCE7"/>
<feature type="region of interest" description="Disordered" evidence="1">
    <location>
        <begin position="1"/>
        <end position="68"/>
    </location>
</feature>
<sequence length="68" mass="7089">MERVSGSSTSQVLSLERSGLHGDLDSSADVRTQGGCRAMLRWEGSAAAAPPPRLKEPEPDDVAPLGGQ</sequence>
<organism evidence="2 3">
    <name type="scientific">Muraenolepis orangiensis</name>
    <name type="common">Patagonian moray cod</name>
    <dbReference type="NCBI Taxonomy" id="630683"/>
    <lineage>
        <taxon>Eukaryota</taxon>
        <taxon>Metazoa</taxon>
        <taxon>Chordata</taxon>
        <taxon>Craniata</taxon>
        <taxon>Vertebrata</taxon>
        <taxon>Euteleostomi</taxon>
        <taxon>Actinopterygii</taxon>
        <taxon>Neopterygii</taxon>
        <taxon>Teleostei</taxon>
        <taxon>Neoteleostei</taxon>
        <taxon>Acanthomorphata</taxon>
        <taxon>Zeiogadaria</taxon>
        <taxon>Gadariae</taxon>
        <taxon>Gadiformes</taxon>
        <taxon>Muraenolepidoidei</taxon>
        <taxon>Muraenolepididae</taxon>
        <taxon>Muraenolepis</taxon>
    </lineage>
</organism>
<feature type="compositionally biased region" description="Polar residues" evidence="1">
    <location>
        <begin position="1"/>
        <end position="13"/>
    </location>
</feature>
<protein>
    <submittedName>
        <fullName evidence="2">Uncharacterized protein</fullName>
    </submittedName>
</protein>